<dbReference type="GO" id="GO:0009245">
    <property type="term" value="P:lipid A biosynthetic process"/>
    <property type="evidence" value="ECO:0007669"/>
    <property type="project" value="TreeGrafter"/>
</dbReference>
<evidence type="ECO:0000256" key="2">
    <source>
        <dbReference type="ARBA" id="ARBA00012621"/>
    </source>
</evidence>
<evidence type="ECO:0000256" key="7">
    <source>
        <dbReference type="PIRSR" id="PIRSR639901-1"/>
    </source>
</evidence>
<comment type="similarity">
    <text evidence="1">Belongs to the glycosyltransferase group 1 family. Glycosyltransferase 30 subfamily.</text>
</comment>
<accession>A0A1F7X6V9</accession>
<organism evidence="11 12">
    <name type="scientific">Candidatus Woesebacteria bacterium RBG_13_36_22</name>
    <dbReference type="NCBI Taxonomy" id="1802478"/>
    <lineage>
        <taxon>Bacteria</taxon>
        <taxon>Candidatus Woeseibacteriota</taxon>
    </lineage>
</organism>
<comment type="function">
    <text evidence="9">Involved in lipopolysaccharide (LPS) biosynthesis. Catalyzes the transfer of 3-deoxy-D-manno-octulosonate (Kdo) residue(s) from CMP-Kdo to lipid IV(A), the tetraacyldisaccharide-1,4'-bisphosphate precursor of lipid A.</text>
</comment>
<dbReference type="GO" id="GO:0043842">
    <property type="term" value="F:Kdo transferase activity"/>
    <property type="evidence" value="ECO:0007669"/>
    <property type="project" value="UniProtKB-EC"/>
</dbReference>
<evidence type="ECO:0000256" key="1">
    <source>
        <dbReference type="ARBA" id="ARBA00006380"/>
    </source>
</evidence>
<comment type="subcellular location">
    <subcellularLocation>
        <location evidence="9">Cell membrane</location>
    </subcellularLocation>
</comment>
<protein>
    <recommendedName>
        <fullName evidence="3 9">3-deoxy-D-manno-octulosonic acid transferase</fullName>
        <shortName evidence="9">Kdo transferase</shortName>
        <ecNumber evidence="2 9">2.4.99.12</ecNumber>
    </recommendedName>
    <alternativeName>
        <fullName evidence="5 9">Lipid IV(A) 3-deoxy-D-manno-octulosonic acid transferase</fullName>
    </alternativeName>
</protein>
<dbReference type="EC" id="2.4.99.12" evidence="2 9"/>
<dbReference type="PANTHER" id="PTHR42755">
    <property type="entry name" value="3-DEOXY-MANNO-OCTULOSONATE CYTIDYLYLTRANSFERASE"/>
    <property type="match status" value="1"/>
</dbReference>
<keyword evidence="4 9" id="KW-0808">Transferase</keyword>
<keyword evidence="9" id="KW-0448">Lipopolysaccharide biosynthesis</keyword>
<keyword evidence="9" id="KW-1003">Cell membrane</keyword>
<evidence type="ECO:0000256" key="4">
    <source>
        <dbReference type="ARBA" id="ARBA00022679"/>
    </source>
</evidence>
<evidence type="ECO:0000256" key="3">
    <source>
        <dbReference type="ARBA" id="ARBA00019077"/>
    </source>
</evidence>
<reference evidence="11 12" key="1">
    <citation type="journal article" date="2016" name="Nat. Commun.">
        <title>Thousands of microbial genomes shed light on interconnected biogeochemical processes in an aquifer system.</title>
        <authorList>
            <person name="Anantharaman K."/>
            <person name="Brown C.T."/>
            <person name="Hug L.A."/>
            <person name="Sharon I."/>
            <person name="Castelle C.J."/>
            <person name="Probst A.J."/>
            <person name="Thomas B.C."/>
            <person name="Singh A."/>
            <person name="Wilkins M.J."/>
            <person name="Karaoz U."/>
            <person name="Brodie E.L."/>
            <person name="Williams K.H."/>
            <person name="Hubbard S.S."/>
            <person name="Banfield J.F."/>
        </authorList>
    </citation>
    <scope>NUCLEOTIDE SEQUENCE [LARGE SCALE GENOMIC DNA]</scope>
</reference>
<feature type="domain" description="3-deoxy-D-manno-octulosonic-acid transferase N-terminal" evidence="10">
    <location>
        <begin position="31"/>
        <end position="212"/>
    </location>
</feature>
<dbReference type="InterPro" id="IPR039901">
    <property type="entry name" value="Kdotransferase"/>
</dbReference>
<evidence type="ECO:0000256" key="6">
    <source>
        <dbReference type="ARBA" id="ARBA00049183"/>
    </source>
</evidence>
<dbReference type="InterPro" id="IPR038107">
    <property type="entry name" value="Glycos_transf_N_sf"/>
</dbReference>
<proteinExistence type="inferred from homology"/>
<dbReference type="GO" id="GO:0009244">
    <property type="term" value="P:lipopolysaccharide core region biosynthetic process"/>
    <property type="evidence" value="ECO:0007669"/>
    <property type="project" value="UniProtKB-UniRule"/>
</dbReference>
<evidence type="ECO:0000313" key="11">
    <source>
        <dbReference type="EMBL" id="OGM10439.1"/>
    </source>
</evidence>
<comment type="caution">
    <text evidence="11">The sequence shown here is derived from an EMBL/GenBank/DDBJ whole genome shotgun (WGS) entry which is preliminary data.</text>
</comment>
<evidence type="ECO:0000256" key="8">
    <source>
        <dbReference type="PIRSR" id="PIRSR639901-2"/>
    </source>
</evidence>
<evidence type="ECO:0000259" key="10">
    <source>
        <dbReference type="Pfam" id="PF04413"/>
    </source>
</evidence>
<keyword evidence="9" id="KW-0472">Membrane</keyword>
<name>A0A1F7X6V9_9BACT</name>
<dbReference type="Gene3D" id="3.40.50.2000">
    <property type="entry name" value="Glycogen Phosphorylase B"/>
    <property type="match status" value="1"/>
</dbReference>
<comment type="pathway">
    <text evidence="9">Bacterial outer membrane biogenesis; LPS core biosynthesis.</text>
</comment>
<dbReference type="Pfam" id="PF04413">
    <property type="entry name" value="Glycos_transf_N"/>
    <property type="match status" value="1"/>
</dbReference>
<dbReference type="Gene3D" id="3.40.50.11720">
    <property type="entry name" value="3-Deoxy-D-manno-octulosonic-acid transferase, N-terminal domain"/>
    <property type="match status" value="1"/>
</dbReference>
<dbReference type="GO" id="GO:0005886">
    <property type="term" value="C:plasma membrane"/>
    <property type="evidence" value="ECO:0007669"/>
    <property type="project" value="UniProtKB-SubCell"/>
</dbReference>
<dbReference type="UniPathway" id="UPA00958"/>
<dbReference type="SUPFAM" id="SSF53756">
    <property type="entry name" value="UDP-Glycosyltransferase/glycogen phosphorylase"/>
    <property type="match status" value="1"/>
</dbReference>
<gene>
    <name evidence="11" type="ORF">A2Z67_00980</name>
</gene>
<dbReference type="FunFam" id="3.40.50.2000:FF:000032">
    <property type="entry name" value="3-deoxy-D-manno-octulosonic acid transferase"/>
    <property type="match status" value="1"/>
</dbReference>
<comment type="catalytic activity">
    <reaction evidence="6 9">
        <text>lipid IVA (E. coli) + CMP-3-deoxy-beta-D-manno-octulosonate = alpha-Kdo-(2-&gt;6)-lipid IVA (E. coli) + CMP + H(+)</text>
        <dbReference type="Rhea" id="RHEA:28066"/>
        <dbReference type="ChEBI" id="CHEBI:15378"/>
        <dbReference type="ChEBI" id="CHEBI:58603"/>
        <dbReference type="ChEBI" id="CHEBI:60364"/>
        <dbReference type="ChEBI" id="CHEBI:60377"/>
        <dbReference type="ChEBI" id="CHEBI:85987"/>
        <dbReference type="EC" id="2.4.99.12"/>
    </reaction>
</comment>
<feature type="site" description="Transition state stabilizer" evidence="8">
    <location>
        <position position="209"/>
    </location>
</feature>
<evidence type="ECO:0000256" key="9">
    <source>
        <dbReference type="RuleBase" id="RU365103"/>
    </source>
</evidence>
<feature type="active site" description="Proton acceptor" evidence="7">
    <location>
        <position position="61"/>
    </location>
</feature>
<feature type="site" description="Transition state stabilizer" evidence="8">
    <location>
        <position position="131"/>
    </location>
</feature>
<dbReference type="AlphaFoldDB" id="A0A1F7X6V9"/>
<dbReference type="PANTHER" id="PTHR42755:SF1">
    <property type="entry name" value="3-DEOXY-D-MANNO-OCTULOSONIC ACID TRANSFERASE, MITOCHONDRIAL-RELATED"/>
    <property type="match status" value="1"/>
</dbReference>
<evidence type="ECO:0000313" key="12">
    <source>
        <dbReference type="Proteomes" id="UP000176939"/>
    </source>
</evidence>
<sequence>MGYIFYNILSIIAFPVLLVALVARKKYREGVCQRMGFMPKSVNDQLKGVRPIWIHAVSVGEVIASIPIIKKIKEAYPQKKIVFSTITSTGNDTARQKIPEIDFLIYFPYDFFFIVKKMLTIIDPCIFIHTETEIWPNFLFFLHQREIPSVIVNGRISSKSCRRYKFFGRFFKKVFNKVSTFGMQSLVDYQRVIDIGADPQKVLITGNMKFDQKTPDANDKPKEELLNELNLGLEDKIFIAGSTHSAEEDIILEVFQQLIKEYSNLILILAPRHPERFFEVEKLVKKRGFVVHRKSHIKKHQHLLRPQVILLDTIGELAQFYSIGEIIFVGGSLVNIGGHNILEPLVYKKPVIFGPYTQNVSEFVDVLIGSGAGILVTTKDDLLFQAQRLLSNKEEAQMCGERGFQVIKVNQGATEKNFEIIKRFLSD</sequence>
<evidence type="ECO:0000256" key="5">
    <source>
        <dbReference type="ARBA" id="ARBA00031445"/>
    </source>
</evidence>
<dbReference type="Proteomes" id="UP000176939">
    <property type="component" value="Unassembled WGS sequence"/>
</dbReference>
<dbReference type="InterPro" id="IPR007507">
    <property type="entry name" value="Glycos_transf_N"/>
</dbReference>
<dbReference type="EMBL" id="MGFQ01000011">
    <property type="protein sequence ID" value="OGM10439.1"/>
    <property type="molecule type" value="Genomic_DNA"/>
</dbReference>